<dbReference type="SUPFAM" id="SSF53756">
    <property type="entry name" value="UDP-Glycosyltransferase/glycogen phosphorylase"/>
    <property type="match status" value="1"/>
</dbReference>
<evidence type="ECO:0000256" key="3">
    <source>
        <dbReference type="ARBA" id="ARBA00022676"/>
    </source>
</evidence>
<dbReference type="CDD" id="cd03784">
    <property type="entry name" value="GT1_Gtf-like"/>
    <property type="match status" value="1"/>
</dbReference>
<evidence type="ECO:0000256" key="1">
    <source>
        <dbReference type="ARBA" id="ARBA00009995"/>
    </source>
</evidence>
<comment type="caution">
    <text evidence="7">The sequence shown here is derived from an EMBL/GenBank/DDBJ whole genome shotgun (WGS) entry which is preliminary data.</text>
</comment>
<organism evidence="7 8">
    <name type="scientific">Heterodera trifolii</name>
    <dbReference type="NCBI Taxonomy" id="157864"/>
    <lineage>
        <taxon>Eukaryota</taxon>
        <taxon>Metazoa</taxon>
        <taxon>Ecdysozoa</taxon>
        <taxon>Nematoda</taxon>
        <taxon>Chromadorea</taxon>
        <taxon>Rhabditida</taxon>
        <taxon>Tylenchina</taxon>
        <taxon>Tylenchomorpha</taxon>
        <taxon>Tylenchoidea</taxon>
        <taxon>Heteroderidae</taxon>
        <taxon>Heteroderinae</taxon>
        <taxon>Heterodera</taxon>
    </lineage>
</organism>
<dbReference type="EMBL" id="JBICBT010001397">
    <property type="protein sequence ID" value="KAL3069232.1"/>
    <property type="molecule type" value="Genomic_DNA"/>
</dbReference>
<dbReference type="Gene3D" id="3.40.50.2000">
    <property type="entry name" value="Glycogen Phosphorylase B"/>
    <property type="match status" value="1"/>
</dbReference>
<evidence type="ECO:0000256" key="4">
    <source>
        <dbReference type="ARBA" id="ARBA00022679"/>
    </source>
</evidence>
<proteinExistence type="inferred from homology"/>
<accession>A0ABD2HPW3</accession>
<dbReference type="InterPro" id="IPR002213">
    <property type="entry name" value="UDP_glucos_trans"/>
</dbReference>
<dbReference type="InterPro" id="IPR050271">
    <property type="entry name" value="UDP-glycosyltransferase"/>
</dbReference>
<dbReference type="PROSITE" id="PS00375">
    <property type="entry name" value="UDPGT"/>
    <property type="match status" value="1"/>
</dbReference>
<keyword evidence="4 6" id="KW-0808">Transferase</keyword>
<dbReference type="PANTHER" id="PTHR48043:SF145">
    <property type="entry name" value="FI06409P-RELATED"/>
    <property type="match status" value="1"/>
</dbReference>
<dbReference type="Proteomes" id="UP001620626">
    <property type="component" value="Unassembled WGS sequence"/>
</dbReference>
<evidence type="ECO:0000313" key="7">
    <source>
        <dbReference type="EMBL" id="KAL3069232.1"/>
    </source>
</evidence>
<evidence type="ECO:0000256" key="5">
    <source>
        <dbReference type="ARBA" id="ARBA00047475"/>
    </source>
</evidence>
<dbReference type="EC" id="2.4.1.17" evidence="2"/>
<gene>
    <name evidence="7" type="ORF">niasHT_034462</name>
</gene>
<dbReference type="Pfam" id="PF00201">
    <property type="entry name" value="UDPGT"/>
    <property type="match status" value="1"/>
</dbReference>
<dbReference type="AlphaFoldDB" id="A0ABD2HPW3"/>
<protein>
    <recommendedName>
        <fullName evidence="2">glucuronosyltransferase</fullName>
        <ecNumber evidence="2">2.4.1.17</ecNumber>
    </recommendedName>
</protein>
<dbReference type="GO" id="GO:0015020">
    <property type="term" value="F:glucuronosyltransferase activity"/>
    <property type="evidence" value="ECO:0007669"/>
    <property type="project" value="UniProtKB-EC"/>
</dbReference>
<comment type="catalytic activity">
    <reaction evidence="5">
        <text>glucuronate acceptor + UDP-alpha-D-glucuronate = acceptor beta-D-glucuronoside + UDP + H(+)</text>
        <dbReference type="Rhea" id="RHEA:21032"/>
        <dbReference type="ChEBI" id="CHEBI:15378"/>
        <dbReference type="ChEBI" id="CHEBI:58052"/>
        <dbReference type="ChEBI" id="CHEBI:58223"/>
        <dbReference type="ChEBI" id="CHEBI:132367"/>
        <dbReference type="ChEBI" id="CHEBI:132368"/>
        <dbReference type="EC" id="2.4.1.17"/>
    </reaction>
</comment>
<name>A0ABD2HPW3_9BILA</name>
<evidence type="ECO:0000313" key="8">
    <source>
        <dbReference type="Proteomes" id="UP001620626"/>
    </source>
</evidence>
<comment type="similarity">
    <text evidence="1 6">Belongs to the UDP-glycosyltransferase family.</text>
</comment>
<keyword evidence="3 6" id="KW-0328">Glycosyltransferase</keyword>
<keyword evidence="8" id="KW-1185">Reference proteome</keyword>
<sequence>MANTLKILVVQPNYVFLRSHFAFGLNLAKYLAEEGHQIHMLVPITDSTYKLTNKNDEAQLNVRYFVQKKTKPLQELIREGDLSKMNDRIYHEIADDFELMDELRAEKFDVGMAEAFCFTEYSLALFHFLQIAVTIATQSQPMSPFQLYLMGHLSKMKQSEGMTTEFIGISTMNILRNGGDRMKLLNMRSKGQMAEELKWRRDEVWRHCVEQTLAKIKEHINMDTEYQKLAEEKFHLNFPGWDALFAKSRFYFINSLPEIDFIQSKILKGDQRVKFIGGLNFGRPSDIDEKAMENTNALISRSLGTKEGVVLVSFGTNEALSESGDAQFVEAMAGTMDKFPNILFIWKLAQGIAGQFQFKWDNVITQSWINQKELLAHPKTKAFVSHCGMNSLLESVFHGVPIVCVPFTMDQYYNAELMAFRHIGLAVDRENEKQTVQNELISALSEALGRRTISNDSATHLDLAKFKAILCATLNKFYNSEKLVLRPHQIDAFWVHLTRHYKGKDKPVQLSTDYLTILHLSKDIEANSTKGYNDKLLTQFDGQLGNGSAFLNDSKIIKVQK</sequence>
<dbReference type="PANTHER" id="PTHR48043">
    <property type="entry name" value="EG:EG0003.4 PROTEIN-RELATED"/>
    <property type="match status" value="1"/>
</dbReference>
<evidence type="ECO:0000256" key="6">
    <source>
        <dbReference type="RuleBase" id="RU003718"/>
    </source>
</evidence>
<evidence type="ECO:0000256" key="2">
    <source>
        <dbReference type="ARBA" id="ARBA00012544"/>
    </source>
</evidence>
<dbReference type="InterPro" id="IPR035595">
    <property type="entry name" value="UDP_glycos_trans_CS"/>
</dbReference>
<reference evidence="7 8" key="1">
    <citation type="submission" date="2024-10" db="EMBL/GenBank/DDBJ databases">
        <authorList>
            <person name="Kim D."/>
        </authorList>
    </citation>
    <scope>NUCLEOTIDE SEQUENCE [LARGE SCALE GENOMIC DNA]</scope>
    <source>
        <strain evidence="7">BH-2024</strain>
    </source>
</reference>